<reference evidence="1" key="1">
    <citation type="submission" date="2022-07" db="EMBL/GenBank/DDBJ databases">
        <title>Genome Sequence of Xylaria arbuscula.</title>
        <authorList>
            <person name="Buettner E."/>
        </authorList>
    </citation>
    <scope>NUCLEOTIDE SEQUENCE</scope>
    <source>
        <strain evidence="1">VT107</strain>
    </source>
</reference>
<evidence type="ECO:0000313" key="1">
    <source>
        <dbReference type="EMBL" id="KAJ3563695.1"/>
    </source>
</evidence>
<evidence type="ECO:0000313" key="2">
    <source>
        <dbReference type="Proteomes" id="UP001148614"/>
    </source>
</evidence>
<dbReference type="Proteomes" id="UP001148614">
    <property type="component" value="Unassembled WGS sequence"/>
</dbReference>
<organism evidence="1 2">
    <name type="scientific">Xylaria arbuscula</name>
    <dbReference type="NCBI Taxonomy" id="114810"/>
    <lineage>
        <taxon>Eukaryota</taxon>
        <taxon>Fungi</taxon>
        <taxon>Dikarya</taxon>
        <taxon>Ascomycota</taxon>
        <taxon>Pezizomycotina</taxon>
        <taxon>Sordariomycetes</taxon>
        <taxon>Xylariomycetidae</taxon>
        <taxon>Xylariales</taxon>
        <taxon>Xylariaceae</taxon>
        <taxon>Xylaria</taxon>
    </lineage>
</organism>
<dbReference type="EMBL" id="JANPWZ010001720">
    <property type="protein sequence ID" value="KAJ3563695.1"/>
    <property type="molecule type" value="Genomic_DNA"/>
</dbReference>
<dbReference type="VEuPathDB" id="FungiDB:F4678DRAFT_455606"/>
<accession>A0A9W8N979</accession>
<sequence length="127" mass="14079">MAESIMPSPELQGLLADLRQFEIPVDAIQKIEIKPEKIETEPKDGTIHHHIDVSNITWPAQQEALVKQVMEKAIDESILQLAAKSKEWRAEIVLLRKGSFLPVPGEICLIIPLIRASGSHEKASASV</sequence>
<keyword evidence="2" id="KW-1185">Reference proteome</keyword>
<protein>
    <submittedName>
        <fullName evidence="1">Uncharacterized protein</fullName>
    </submittedName>
</protein>
<proteinExistence type="predicted"/>
<name>A0A9W8N979_9PEZI</name>
<gene>
    <name evidence="1" type="ORF">NPX13_g8109</name>
</gene>
<dbReference type="AlphaFoldDB" id="A0A9W8N979"/>
<comment type="caution">
    <text evidence="1">The sequence shown here is derived from an EMBL/GenBank/DDBJ whole genome shotgun (WGS) entry which is preliminary data.</text>
</comment>